<dbReference type="Proteomes" id="UP001432027">
    <property type="component" value="Unassembled WGS sequence"/>
</dbReference>
<evidence type="ECO:0000313" key="2">
    <source>
        <dbReference type="Proteomes" id="UP001432027"/>
    </source>
</evidence>
<dbReference type="EMBL" id="BTSX01000004">
    <property type="protein sequence ID" value="GMS94221.1"/>
    <property type="molecule type" value="Genomic_DNA"/>
</dbReference>
<dbReference type="AlphaFoldDB" id="A0AAV5TIW0"/>
<reference evidence="1" key="1">
    <citation type="submission" date="2023-10" db="EMBL/GenBank/DDBJ databases">
        <title>Genome assembly of Pristionchus species.</title>
        <authorList>
            <person name="Yoshida K."/>
            <person name="Sommer R.J."/>
        </authorList>
    </citation>
    <scope>NUCLEOTIDE SEQUENCE</scope>
    <source>
        <strain evidence="1">RS0144</strain>
    </source>
</reference>
<keyword evidence="2" id="KW-1185">Reference proteome</keyword>
<proteinExistence type="predicted"/>
<comment type="caution">
    <text evidence="1">The sequence shown here is derived from an EMBL/GenBank/DDBJ whole genome shotgun (WGS) entry which is preliminary data.</text>
</comment>
<gene>
    <name evidence="1" type="ORF">PENTCL1PPCAC_16396</name>
</gene>
<accession>A0AAV5TIW0</accession>
<sequence length="202" mass="22556">MIAVEITRYLAFFGQFLLQVLHQHFPVNKSQMRKVGEHQLGEGLALSEMSETSGRDVAAVGQLDRAQGWTTILHEYVNGLVLEILAARKLDVMQFAHSLQELGYKLAEMVESAGRYACVIRVNVRQEHFACIFSLRLLRRLLHQLVVLGELGLGVVESYGSATLYNPLCTRAIRSNLANTLHISTKSPCTLKPVQPGCLRLK</sequence>
<evidence type="ECO:0000313" key="1">
    <source>
        <dbReference type="EMBL" id="GMS94221.1"/>
    </source>
</evidence>
<organism evidence="1 2">
    <name type="scientific">Pristionchus entomophagus</name>
    <dbReference type="NCBI Taxonomy" id="358040"/>
    <lineage>
        <taxon>Eukaryota</taxon>
        <taxon>Metazoa</taxon>
        <taxon>Ecdysozoa</taxon>
        <taxon>Nematoda</taxon>
        <taxon>Chromadorea</taxon>
        <taxon>Rhabditida</taxon>
        <taxon>Rhabditina</taxon>
        <taxon>Diplogasteromorpha</taxon>
        <taxon>Diplogasteroidea</taxon>
        <taxon>Neodiplogasteridae</taxon>
        <taxon>Pristionchus</taxon>
    </lineage>
</organism>
<protein>
    <submittedName>
        <fullName evidence="1">Uncharacterized protein</fullName>
    </submittedName>
</protein>
<name>A0AAV5TIW0_9BILA</name>